<reference evidence="1 2" key="2">
    <citation type="submission" date="2024-11" db="EMBL/GenBank/DDBJ databases">
        <title>Using genomics to understand microbial adaptation to soil warming.</title>
        <authorList>
            <person name="Deangelis K.M. PhD."/>
        </authorList>
    </citation>
    <scope>NUCLEOTIDE SEQUENCE [LARGE SCALE GENOMIC DNA]</scope>
    <source>
        <strain evidence="1 2">GAS97</strain>
    </source>
</reference>
<sequence>MDAPGRLPQITALRATRSGPSCMGSGWSVSAARRFNNNRRQLRSVSANIGSTVRLANISVNMLSEPNWKSRLTAKMTEEFLCIVPQSGYRLAMAEPMATERLLTADASAVEIGNAIQGALAESRFLSLTEANALRLTAESRYSEWVQSLMDRFAYKTRRALFKNMKSCSIARSAERLVFVPSHHDKLDSWSRSVGDGIEDVVIPATSSPSEIGAALIAASGRCT</sequence>
<dbReference type="InterPro" id="IPR037891">
    <property type="entry name" value="Cdil-like_sf"/>
</dbReference>
<accession>A0ABW8MVM8</accession>
<name>A0ABW8MVM8_9BURK</name>
<dbReference type="SUPFAM" id="SSF160207">
    <property type="entry name" value="NMB0488-like"/>
    <property type="match status" value="1"/>
</dbReference>
<keyword evidence="2" id="KW-1185">Reference proteome</keyword>
<dbReference type="Gene3D" id="3.40.1590.10">
    <property type="entry name" value="NMB0488-like"/>
    <property type="match status" value="1"/>
</dbReference>
<dbReference type="EMBL" id="JBIYDN010000022">
    <property type="protein sequence ID" value="MFK4445872.1"/>
    <property type="molecule type" value="Genomic_DNA"/>
</dbReference>
<dbReference type="InterPro" id="IPR009888">
    <property type="entry name" value="CdiI_Proteobact"/>
</dbReference>
<gene>
    <name evidence="1" type="ORF">ABH943_005904</name>
</gene>
<reference evidence="1 2" key="1">
    <citation type="submission" date="2024-10" db="EMBL/GenBank/DDBJ databases">
        <authorList>
            <person name="Deangelis K."/>
            <person name="Huntemann M."/>
            <person name="Clum A."/>
            <person name="Wang J."/>
            <person name="Palaniappan K."/>
            <person name="Ritter S."/>
            <person name="Chen I.-M."/>
            <person name="Stamatis D."/>
            <person name="Reddy T."/>
            <person name="O'Malley R."/>
            <person name="Daum C."/>
            <person name="Ng V."/>
            <person name="Ivanova N."/>
            <person name="Kyrpides N."/>
            <person name="Woyke T."/>
        </authorList>
    </citation>
    <scope>NUCLEOTIDE SEQUENCE [LARGE SCALE GENOMIC DNA]</scope>
    <source>
        <strain evidence="1 2">GAS97</strain>
    </source>
</reference>
<dbReference type="RefSeq" id="WP_404610822.1">
    <property type="nucleotide sequence ID" value="NZ_JBIYDN010000022.1"/>
</dbReference>
<dbReference type="CDD" id="cd13445">
    <property type="entry name" value="CDI_inhibitor_EC869_like"/>
    <property type="match status" value="1"/>
</dbReference>
<evidence type="ECO:0008006" key="3">
    <source>
        <dbReference type="Google" id="ProtNLM"/>
    </source>
</evidence>
<organism evidence="1 2">
    <name type="scientific">Caballeronia udeis</name>
    <dbReference type="NCBI Taxonomy" id="1232866"/>
    <lineage>
        <taxon>Bacteria</taxon>
        <taxon>Pseudomonadati</taxon>
        <taxon>Pseudomonadota</taxon>
        <taxon>Betaproteobacteria</taxon>
        <taxon>Burkholderiales</taxon>
        <taxon>Burkholderiaceae</taxon>
        <taxon>Caballeronia</taxon>
    </lineage>
</organism>
<dbReference type="Pfam" id="PF07262">
    <property type="entry name" value="CdiI"/>
    <property type="match status" value="1"/>
</dbReference>
<comment type="caution">
    <text evidence="1">The sequence shown here is derived from an EMBL/GenBank/DDBJ whole genome shotgun (WGS) entry which is preliminary data.</text>
</comment>
<proteinExistence type="predicted"/>
<protein>
    <recommendedName>
        <fullName evidence="3">DUF1436 family protein</fullName>
    </recommendedName>
</protein>
<evidence type="ECO:0000313" key="2">
    <source>
        <dbReference type="Proteomes" id="UP001620514"/>
    </source>
</evidence>
<dbReference type="Proteomes" id="UP001620514">
    <property type="component" value="Unassembled WGS sequence"/>
</dbReference>
<evidence type="ECO:0000313" key="1">
    <source>
        <dbReference type="EMBL" id="MFK4445872.1"/>
    </source>
</evidence>